<name>A0ABY8U1R7_TETOB</name>
<accession>A0ABY8U1R7</accession>
<protein>
    <recommendedName>
        <fullName evidence="4">FBD domain-containing protein</fullName>
    </recommendedName>
</protein>
<comment type="subcellular location">
    <subcellularLocation>
        <location evidence="1">Cytoplasm</location>
        <location evidence="1">Cytoskeleton</location>
        <location evidence="1">Cilium axoneme</location>
    </subcellularLocation>
</comment>
<proteinExistence type="predicted"/>
<sequence length="240" mass="25538">MEVAGPRMADDAQHLQRLQLVARDPAALLRQLQPSRLSSLVLTLDDAAAESQLLAAALSRLTGLQELRIISEYVDGDTAQPHVSFAAALARMPQLTQLVMQPQLPAAALARLPRQLVHLHLSAPDCSAAELVAHVNALPQLQTLKLAYGSGAVFDVPARNVAMQHAAAWGAIPALRQLDLRLAMGLDAATLGGIAAATNLTRLVGHFLHGEPGARMSMLSSLQQLEALQLSFTPFNPNEA</sequence>
<dbReference type="InterPro" id="IPR032675">
    <property type="entry name" value="LRR_dom_sf"/>
</dbReference>
<reference evidence="2 3" key="1">
    <citation type="submission" date="2023-05" db="EMBL/GenBank/DDBJ databases">
        <title>A 100% complete, gapless, phased diploid assembly of the Scenedesmus obliquus UTEX 3031 genome.</title>
        <authorList>
            <person name="Biondi T.C."/>
            <person name="Hanschen E.R."/>
            <person name="Kwon T."/>
            <person name="Eng W."/>
            <person name="Kruse C.P.S."/>
            <person name="Koehler S.I."/>
            <person name="Kunde Y."/>
            <person name="Gleasner C.D."/>
            <person name="You Mak K.T."/>
            <person name="Polle J."/>
            <person name="Hovde B.T."/>
            <person name="Starkenburg S.R."/>
        </authorList>
    </citation>
    <scope>NUCLEOTIDE SEQUENCE [LARGE SCALE GENOMIC DNA]</scope>
    <source>
        <strain evidence="2 3">DOE0152z</strain>
    </source>
</reference>
<dbReference type="Gene3D" id="3.80.10.10">
    <property type="entry name" value="Ribonuclease Inhibitor"/>
    <property type="match status" value="1"/>
</dbReference>
<dbReference type="Proteomes" id="UP001244341">
    <property type="component" value="Chromosome 4b"/>
</dbReference>
<evidence type="ECO:0000313" key="2">
    <source>
        <dbReference type="EMBL" id="WIA13623.1"/>
    </source>
</evidence>
<keyword evidence="3" id="KW-1185">Reference proteome</keyword>
<gene>
    <name evidence="2" type="ORF">OEZ85_007187</name>
</gene>
<evidence type="ECO:0000313" key="3">
    <source>
        <dbReference type="Proteomes" id="UP001244341"/>
    </source>
</evidence>
<dbReference type="EMBL" id="CP126211">
    <property type="protein sequence ID" value="WIA13623.1"/>
    <property type="molecule type" value="Genomic_DNA"/>
</dbReference>
<organism evidence="2 3">
    <name type="scientific">Tetradesmus obliquus</name>
    <name type="common">Green alga</name>
    <name type="synonym">Acutodesmus obliquus</name>
    <dbReference type="NCBI Taxonomy" id="3088"/>
    <lineage>
        <taxon>Eukaryota</taxon>
        <taxon>Viridiplantae</taxon>
        <taxon>Chlorophyta</taxon>
        <taxon>core chlorophytes</taxon>
        <taxon>Chlorophyceae</taxon>
        <taxon>CS clade</taxon>
        <taxon>Sphaeropleales</taxon>
        <taxon>Scenedesmaceae</taxon>
        <taxon>Tetradesmus</taxon>
    </lineage>
</organism>
<evidence type="ECO:0000256" key="1">
    <source>
        <dbReference type="ARBA" id="ARBA00004430"/>
    </source>
</evidence>
<dbReference type="SUPFAM" id="SSF52047">
    <property type="entry name" value="RNI-like"/>
    <property type="match status" value="1"/>
</dbReference>
<evidence type="ECO:0008006" key="4">
    <source>
        <dbReference type="Google" id="ProtNLM"/>
    </source>
</evidence>